<feature type="domain" description="PucR-like N-terminal" evidence="3">
    <location>
        <begin position="10"/>
        <end position="170"/>
    </location>
</feature>
<dbReference type="Pfam" id="PF13556">
    <property type="entry name" value="HTH_30"/>
    <property type="match status" value="1"/>
</dbReference>
<feature type="region of interest" description="Disordered" evidence="1">
    <location>
        <begin position="384"/>
        <end position="440"/>
    </location>
</feature>
<dbReference type="Gene3D" id="1.10.10.2840">
    <property type="entry name" value="PucR C-terminal helix-turn-helix domain"/>
    <property type="match status" value="1"/>
</dbReference>
<dbReference type="PANTHER" id="PTHR33744">
    <property type="entry name" value="CARBOHYDRATE DIACID REGULATOR"/>
    <property type="match status" value="1"/>
</dbReference>
<accession>A0ABP8P666</accession>
<reference evidence="5" key="1">
    <citation type="journal article" date="2019" name="Int. J. Syst. Evol. Microbiol.">
        <title>The Global Catalogue of Microorganisms (GCM) 10K type strain sequencing project: providing services to taxonomists for standard genome sequencing and annotation.</title>
        <authorList>
            <consortium name="The Broad Institute Genomics Platform"/>
            <consortium name="The Broad Institute Genome Sequencing Center for Infectious Disease"/>
            <person name="Wu L."/>
            <person name="Ma J."/>
        </authorList>
    </citation>
    <scope>NUCLEOTIDE SEQUENCE [LARGE SCALE GENOMIC DNA]</scope>
    <source>
        <strain evidence="5">JCM 17933</strain>
    </source>
</reference>
<dbReference type="Pfam" id="PF25906">
    <property type="entry name" value="PucR-like_N"/>
    <property type="match status" value="1"/>
</dbReference>
<sequence length="440" mass="48872">MWLEHEAERRKLAGLLRLELDGLADEICGEIRKSIPEYATPGEGPFGPAMRPATEQAIASFIDRIAEPAAPSGRLVDMCRLLGRIEAHHGRNLNALQAAFRIAFRVAWHWTTSICARHELPSETVAGLAEAQLEYMDELASIAVEGYLEASAHTPEELAELRLRLLRLIVERPAAPRQEIADLAERADWTVPAEATPIVVRPGARLVGTALADDILADLDAAEPRLLVPGRFTPDRRATIEAAVPRDRIVVGVTVPLEEVADSFRWAVRALGLIAEGVVDDTRLTFCEDHLLTLWLMSDPQLIDELARQRLARLDGMPAGKQKALTETLRVWLESWSTAADVGNRLHVHPQTVRYRLNQLKESLGERFTDPEARFGLELVLRAKRLRDRPPPPGGRDGRNARPATPLSHHPVTKKGTALSENNESHTVNDRPYGPGTRYR</sequence>
<dbReference type="InterPro" id="IPR051448">
    <property type="entry name" value="CdaR-like_regulators"/>
</dbReference>
<dbReference type="InterPro" id="IPR042070">
    <property type="entry name" value="PucR_C-HTH_sf"/>
</dbReference>
<dbReference type="PANTHER" id="PTHR33744:SF1">
    <property type="entry name" value="DNA-BINDING TRANSCRIPTIONAL ACTIVATOR ADER"/>
    <property type="match status" value="1"/>
</dbReference>
<dbReference type="EMBL" id="BAABHF010000002">
    <property type="protein sequence ID" value="GAA4481365.1"/>
    <property type="molecule type" value="Genomic_DNA"/>
</dbReference>
<proteinExistence type="predicted"/>
<dbReference type="RefSeq" id="WP_345455534.1">
    <property type="nucleotide sequence ID" value="NZ_BAABHF010000002.1"/>
</dbReference>
<feature type="domain" description="PucR C-terminal helix-turn-helix" evidence="2">
    <location>
        <begin position="325"/>
        <end position="383"/>
    </location>
</feature>
<organism evidence="4 5">
    <name type="scientific">Actinoallomurus oryzae</name>
    <dbReference type="NCBI Taxonomy" id="502180"/>
    <lineage>
        <taxon>Bacteria</taxon>
        <taxon>Bacillati</taxon>
        <taxon>Actinomycetota</taxon>
        <taxon>Actinomycetes</taxon>
        <taxon>Streptosporangiales</taxon>
        <taxon>Thermomonosporaceae</taxon>
        <taxon>Actinoallomurus</taxon>
    </lineage>
</organism>
<dbReference type="InterPro" id="IPR058663">
    <property type="entry name" value="PucR-like_N"/>
</dbReference>
<evidence type="ECO:0000313" key="5">
    <source>
        <dbReference type="Proteomes" id="UP001500503"/>
    </source>
</evidence>
<gene>
    <name evidence="4" type="ORF">GCM10023191_000140</name>
</gene>
<keyword evidence="5" id="KW-1185">Reference proteome</keyword>
<evidence type="ECO:0000259" key="2">
    <source>
        <dbReference type="Pfam" id="PF13556"/>
    </source>
</evidence>
<protein>
    <submittedName>
        <fullName evidence="4">PucR family transcriptional regulator</fullName>
    </submittedName>
</protein>
<comment type="caution">
    <text evidence="4">The sequence shown here is derived from an EMBL/GenBank/DDBJ whole genome shotgun (WGS) entry which is preliminary data.</text>
</comment>
<name>A0ABP8P666_9ACTN</name>
<evidence type="ECO:0000313" key="4">
    <source>
        <dbReference type="EMBL" id="GAA4481365.1"/>
    </source>
</evidence>
<dbReference type="InterPro" id="IPR025736">
    <property type="entry name" value="PucR_C-HTH_dom"/>
</dbReference>
<evidence type="ECO:0000259" key="3">
    <source>
        <dbReference type="Pfam" id="PF25906"/>
    </source>
</evidence>
<evidence type="ECO:0000256" key="1">
    <source>
        <dbReference type="SAM" id="MobiDB-lite"/>
    </source>
</evidence>
<dbReference type="Proteomes" id="UP001500503">
    <property type="component" value="Unassembled WGS sequence"/>
</dbReference>